<evidence type="ECO:0000256" key="5">
    <source>
        <dbReference type="ARBA" id="ARBA00022692"/>
    </source>
</evidence>
<comment type="caution">
    <text evidence="13">The sequence shown here is derived from an EMBL/GenBank/DDBJ whole genome shotgun (WGS) entry which is preliminary data.</text>
</comment>
<dbReference type="GO" id="GO:0008955">
    <property type="term" value="F:peptidoglycan glycosyltransferase activity"/>
    <property type="evidence" value="ECO:0007669"/>
    <property type="project" value="UniProtKB-UniRule"/>
</dbReference>
<dbReference type="GO" id="GO:0071555">
    <property type="term" value="P:cell wall organization"/>
    <property type="evidence" value="ECO:0007669"/>
    <property type="project" value="UniProtKB-KW"/>
</dbReference>
<keyword evidence="3 11" id="KW-0328">Glycosyltransferase</keyword>
<dbReference type="Proteomes" id="UP000246569">
    <property type="component" value="Unassembled WGS sequence"/>
</dbReference>
<comment type="similarity">
    <text evidence="11">Belongs to the glycosyltransferase 51 family.</text>
</comment>
<keyword evidence="8 11" id="KW-1133">Transmembrane helix</keyword>
<dbReference type="InterPro" id="IPR001264">
    <property type="entry name" value="Glyco_trans_51"/>
</dbReference>
<keyword evidence="1 11" id="KW-1003">Cell membrane</keyword>
<evidence type="ECO:0000256" key="2">
    <source>
        <dbReference type="ARBA" id="ARBA00022519"/>
    </source>
</evidence>
<evidence type="ECO:0000256" key="8">
    <source>
        <dbReference type="ARBA" id="ARBA00022989"/>
    </source>
</evidence>
<keyword evidence="10 11" id="KW-0961">Cell wall biogenesis/degradation</keyword>
<evidence type="ECO:0000259" key="12">
    <source>
        <dbReference type="Pfam" id="PF00912"/>
    </source>
</evidence>
<evidence type="ECO:0000256" key="10">
    <source>
        <dbReference type="ARBA" id="ARBA00023316"/>
    </source>
</evidence>
<proteinExistence type="inferred from homology"/>
<evidence type="ECO:0000256" key="11">
    <source>
        <dbReference type="HAMAP-Rule" id="MF_00766"/>
    </source>
</evidence>
<keyword evidence="9 11" id="KW-0472">Membrane</keyword>
<dbReference type="EC" id="2.4.99.28" evidence="11"/>
<evidence type="ECO:0000256" key="9">
    <source>
        <dbReference type="ARBA" id="ARBA00023136"/>
    </source>
</evidence>
<dbReference type="HAMAP" id="MF_00766">
    <property type="entry name" value="PGT_MtgA"/>
    <property type="match status" value="1"/>
</dbReference>
<gene>
    <name evidence="11" type="primary">mtgA</name>
    <name evidence="13" type="ORF">C7443_11455</name>
</gene>
<evidence type="ECO:0000256" key="6">
    <source>
        <dbReference type="ARBA" id="ARBA00022960"/>
    </source>
</evidence>
<evidence type="ECO:0000256" key="3">
    <source>
        <dbReference type="ARBA" id="ARBA00022676"/>
    </source>
</evidence>
<dbReference type="SUPFAM" id="SSF53955">
    <property type="entry name" value="Lysozyme-like"/>
    <property type="match status" value="1"/>
</dbReference>
<dbReference type="Pfam" id="PF00912">
    <property type="entry name" value="Transgly"/>
    <property type="match status" value="1"/>
</dbReference>
<keyword evidence="7 11" id="KW-0573">Peptidoglycan synthesis</keyword>
<comment type="function">
    <text evidence="11">Peptidoglycan polymerase that catalyzes glycan chain elongation from lipid-linked precursors.</text>
</comment>
<dbReference type="EMBL" id="QGTJ01000014">
    <property type="protein sequence ID" value="PWV58729.1"/>
    <property type="molecule type" value="Genomic_DNA"/>
</dbReference>
<keyword evidence="14" id="KW-1185">Reference proteome</keyword>
<dbReference type="GO" id="GO:0009274">
    <property type="term" value="C:peptidoglycan-based cell wall"/>
    <property type="evidence" value="ECO:0007669"/>
    <property type="project" value="InterPro"/>
</dbReference>
<comment type="pathway">
    <text evidence="11">Cell wall biogenesis; peptidoglycan biosynthesis.</text>
</comment>
<keyword evidence="5 11" id="KW-0812">Transmembrane</keyword>
<keyword evidence="2 11" id="KW-0997">Cell inner membrane</keyword>
<protein>
    <recommendedName>
        <fullName evidence="11">Biosynthetic peptidoglycan transglycosylase</fullName>
        <ecNumber evidence="11">2.4.99.28</ecNumber>
    </recommendedName>
    <alternativeName>
        <fullName evidence="11">Glycan polymerase</fullName>
    </alternativeName>
    <alternativeName>
        <fullName evidence="11">Peptidoglycan glycosyltransferase MtgA</fullName>
        <shortName evidence="11">PGT</shortName>
    </alternativeName>
</protein>
<name>A0A317MQI8_9GAMM</name>
<feature type="domain" description="Glycosyl transferase family 51" evidence="12">
    <location>
        <begin position="80"/>
        <end position="244"/>
    </location>
</feature>
<dbReference type="GO" id="GO:0016763">
    <property type="term" value="F:pentosyltransferase activity"/>
    <property type="evidence" value="ECO:0007669"/>
    <property type="project" value="InterPro"/>
</dbReference>
<evidence type="ECO:0000256" key="7">
    <source>
        <dbReference type="ARBA" id="ARBA00022984"/>
    </source>
</evidence>
<dbReference type="UniPathway" id="UPA00219"/>
<dbReference type="GO" id="GO:0005886">
    <property type="term" value="C:plasma membrane"/>
    <property type="evidence" value="ECO:0007669"/>
    <property type="project" value="UniProtKB-SubCell"/>
</dbReference>
<dbReference type="PANTHER" id="PTHR30400">
    <property type="entry name" value="MONOFUNCTIONAL BIOSYNTHETIC PEPTIDOGLYCAN TRANSGLYCOSYLASE"/>
    <property type="match status" value="1"/>
</dbReference>
<evidence type="ECO:0000313" key="14">
    <source>
        <dbReference type="Proteomes" id="UP000246569"/>
    </source>
</evidence>
<evidence type="ECO:0000256" key="1">
    <source>
        <dbReference type="ARBA" id="ARBA00022475"/>
    </source>
</evidence>
<keyword evidence="6 11" id="KW-0133">Cell shape</keyword>
<dbReference type="GO" id="GO:0009252">
    <property type="term" value="P:peptidoglycan biosynthetic process"/>
    <property type="evidence" value="ECO:0007669"/>
    <property type="project" value="UniProtKB-UniRule"/>
</dbReference>
<dbReference type="PANTHER" id="PTHR30400:SF0">
    <property type="entry name" value="BIOSYNTHETIC PEPTIDOGLYCAN TRANSGLYCOSYLASE"/>
    <property type="match status" value="1"/>
</dbReference>
<organism evidence="13 14">
    <name type="scientific">Plasticicumulans acidivorans</name>
    <dbReference type="NCBI Taxonomy" id="886464"/>
    <lineage>
        <taxon>Bacteria</taxon>
        <taxon>Pseudomonadati</taxon>
        <taxon>Pseudomonadota</taxon>
        <taxon>Gammaproteobacteria</taxon>
        <taxon>Candidatus Competibacteraceae</taxon>
        <taxon>Plasticicumulans</taxon>
    </lineage>
</organism>
<dbReference type="InterPro" id="IPR023346">
    <property type="entry name" value="Lysozyme-like_dom_sf"/>
</dbReference>
<dbReference type="GO" id="GO:0008360">
    <property type="term" value="P:regulation of cell shape"/>
    <property type="evidence" value="ECO:0007669"/>
    <property type="project" value="UniProtKB-KW"/>
</dbReference>
<comment type="catalytic activity">
    <reaction evidence="11">
        <text>[GlcNAc-(1-&gt;4)-Mur2Ac(oyl-L-Ala-gamma-D-Glu-L-Lys-D-Ala-D-Ala)](n)-di-trans,octa-cis-undecaprenyl diphosphate + beta-D-GlcNAc-(1-&gt;4)-Mur2Ac(oyl-L-Ala-gamma-D-Glu-L-Lys-D-Ala-D-Ala)-di-trans,octa-cis-undecaprenyl diphosphate = [GlcNAc-(1-&gt;4)-Mur2Ac(oyl-L-Ala-gamma-D-Glu-L-Lys-D-Ala-D-Ala)](n+1)-di-trans,octa-cis-undecaprenyl diphosphate + di-trans,octa-cis-undecaprenyl diphosphate + H(+)</text>
        <dbReference type="Rhea" id="RHEA:23708"/>
        <dbReference type="Rhea" id="RHEA-COMP:9602"/>
        <dbReference type="Rhea" id="RHEA-COMP:9603"/>
        <dbReference type="ChEBI" id="CHEBI:15378"/>
        <dbReference type="ChEBI" id="CHEBI:58405"/>
        <dbReference type="ChEBI" id="CHEBI:60033"/>
        <dbReference type="ChEBI" id="CHEBI:78435"/>
        <dbReference type="EC" id="2.4.99.28"/>
    </reaction>
</comment>
<sequence length="256" mass="28953">MYGLLSGWWLPRPAGGGHTAPMNELIRTGWRRLWRWTLGTLAAAIVASVLWVWALGEWAPPFSAFMLADWLEEPSRSLPAQHWVPLAAISGQLGVAVIAAEDQRFPEHHGFDLVEIRKAIEQAREDGEAPRGASTISQQVAKNLFLWSGRSYLRKALEVWFTLLIETLWDKRRILEMYLNFAQFGDHVYGAEAAARRYFGKAAWDLSAAEAARMAAVLPNPLRYRLDAPDAHVRRRVQWILGQMNNLGGPAFLERL</sequence>
<comment type="subcellular location">
    <subcellularLocation>
        <location evidence="11">Cell inner membrane</location>
        <topology evidence="11">Single-pass membrane protein</topology>
    </subcellularLocation>
</comment>
<feature type="transmembrane region" description="Helical" evidence="11">
    <location>
        <begin position="33"/>
        <end position="54"/>
    </location>
</feature>
<dbReference type="AlphaFoldDB" id="A0A317MQI8"/>
<reference evidence="13 14" key="1">
    <citation type="submission" date="2018-05" db="EMBL/GenBank/DDBJ databases">
        <title>Genomic Encyclopedia of Type Strains, Phase IV (KMG-IV): sequencing the most valuable type-strain genomes for metagenomic binning, comparative biology and taxonomic classification.</title>
        <authorList>
            <person name="Goeker M."/>
        </authorList>
    </citation>
    <scope>NUCLEOTIDE SEQUENCE [LARGE SCALE GENOMIC DNA]</scope>
    <source>
        <strain evidence="13 14">DSM 23606</strain>
    </source>
</reference>
<accession>A0A317MQI8</accession>
<dbReference type="NCBIfam" id="TIGR02070">
    <property type="entry name" value="mono_pep_trsgly"/>
    <property type="match status" value="1"/>
</dbReference>
<dbReference type="InterPro" id="IPR011812">
    <property type="entry name" value="Pep_trsgly"/>
</dbReference>
<keyword evidence="4 11" id="KW-0808">Transferase</keyword>
<evidence type="ECO:0000256" key="4">
    <source>
        <dbReference type="ARBA" id="ARBA00022679"/>
    </source>
</evidence>
<dbReference type="InterPro" id="IPR036950">
    <property type="entry name" value="PBP_transglycosylase"/>
</dbReference>
<evidence type="ECO:0000313" key="13">
    <source>
        <dbReference type="EMBL" id="PWV58729.1"/>
    </source>
</evidence>
<dbReference type="Gene3D" id="1.10.3810.10">
    <property type="entry name" value="Biosynthetic peptidoglycan transglycosylase-like"/>
    <property type="match status" value="1"/>
</dbReference>